<protein>
    <submittedName>
        <fullName evidence="2">DUF2282 domain-containing protein</fullName>
    </submittedName>
</protein>
<evidence type="ECO:0000256" key="1">
    <source>
        <dbReference type="SAM" id="SignalP"/>
    </source>
</evidence>
<gene>
    <name evidence="2" type="ORF">J9253_16755</name>
</gene>
<dbReference type="Proteomes" id="UP000672039">
    <property type="component" value="Chromosome"/>
</dbReference>
<dbReference type="RefSeq" id="WP_210222034.1">
    <property type="nucleotide sequence ID" value="NZ_CP072801.1"/>
</dbReference>
<evidence type="ECO:0000313" key="3">
    <source>
        <dbReference type="Proteomes" id="UP000672039"/>
    </source>
</evidence>
<organism evidence="2 3">
    <name type="scientific">Thiothrix litoralis</name>
    <dbReference type="NCBI Taxonomy" id="2891210"/>
    <lineage>
        <taxon>Bacteria</taxon>
        <taxon>Pseudomonadati</taxon>
        <taxon>Pseudomonadota</taxon>
        <taxon>Gammaproteobacteria</taxon>
        <taxon>Thiotrichales</taxon>
        <taxon>Thiotrichaceae</taxon>
        <taxon>Thiothrix</taxon>
    </lineage>
</organism>
<feature type="chain" id="PRO_5045226556" evidence="1">
    <location>
        <begin position="27"/>
        <end position="101"/>
    </location>
</feature>
<sequence length="101" mass="10070">MNINKPVMAAALMALGMAATSGTLFAADMAADGAKAADAKVEMEHCGGLVKAGMNDCGANGHACAGQAKADSDPKEFIALPKGTCEKIAGGIVLSEDKKAM</sequence>
<keyword evidence="1" id="KW-0732">Signal</keyword>
<dbReference type="Pfam" id="PF10048">
    <property type="entry name" value="DUF2282"/>
    <property type="match status" value="1"/>
</dbReference>
<proteinExistence type="predicted"/>
<evidence type="ECO:0000313" key="2">
    <source>
        <dbReference type="EMBL" id="QTR45635.1"/>
    </source>
</evidence>
<dbReference type="EMBL" id="CP072801">
    <property type="protein sequence ID" value="QTR45635.1"/>
    <property type="molecule type" value="Genomic_DNA"/>
</dbReference>
<reference evidence="2 3" key="1">
    <citation type="submission" date="2021-04" db="EMBL/GenBank/DDBJ databases">
        <title>Genomics, taxonomy and metabolism of representatives of sulfur bacteria of the genus Thiothrix: Thiothrix fructosivorans QT, Thiothrix unzii A1T and three new species, Thiothrix subterranea sp. nov., Thiothrix litoralis sp. nov. and 'Candidatus Thiothrix anitrata' sp. nov.</title>
        <authorList>
            <person name="Ravin N.V."/>
            <person name="Smolyakov D."/>
            <person name="Rudenko T.S."/>
            <person name="Mardanov A.V."/>
            <person name="Beletsky A.V."/>
            <person name="Markov N.D."/>
            <person name="Fomenkov A.I."/>
            <person name="Roberts R.J."/>
            <person name="Karnachuk O.V."/>
            <person name="Novikov A."/>
            <person name="Grabovich M.Y."/>
        </authorList>
    </citation>
    <scope>NUCLEOTIDE SEQUENCE [LARGE SCALE GENOMIC DNA]</scope>
    <source>
        <strain evidence="2 3">AS</strain>
    </source>
</reference>
<dbReference type="InterPro" id="IPR018740">
    <property type="entry name" value="DUF2282_membr"/>
</dbReference>
<keyword evidence="3" id="KW-1185">Reference proteome</keyword>
<accession>A0ABX7WQ39</accession>
<name>A0ABX7WQ39_9GAMM</name>
<feature type="signal peptide" evidence="1">
    <location>
        <begin position="1"/>
        <end position="26"/>
    </location>
</feature>